<keyword evidence="4" id="KW-1185">Reference proteome</keyword>
<reference evidence="3" key="1">
    <citation type="submission" date="2020-05" db="EMBL/GenBank/DDBJ databases">
        <title>Mycena genomes resolve the evolution of fungal bioluminescence.</title>
        <authorList>
            <person name="Tsai I.J."/>
        </authorList>
    </citation>
    <scope>NUCLEOTIDE SEQUENCE</scope>
    <source>
        <strain evidence="3">CCC161011</strain>
    </source>
</reference>
<dbReference type="OrthoDB" id="3027743at2759"/>
<feature type="transmembrane region" description="Helical" evidence="2">
    <location>
        <begin position="20"/>
        <end position="37"/>
    </location>
</feature>
<keyword evidence="2" id="KW-0812">Transmembrane</keyword>
<feature type="region of interest" description="Disordered" evidence="1">
    <location>
        <begin position="348"/>
        <end position="372"/>
    </location>
</feature>
<feature type="region of interest" description="Disordered" evidence="1">
    <location>
        <begin position="93"/>
        <end position="129"/>
    </location>
</feature>
<name>A0A8H7CW16_9AGAR</name>
<dbReference type="Proteomes" id="UP000620124">
    <property type="component" value="Unassembled WGS sequence"/>
</dbReference>
<feature type="compositionally biased region" description="Gly residues" evidence="1">
    <location>
        <begin position="355"/>
        <end position="365"/>
    </location>
</feature>
<evidence type="ECO:0000256" key="1">
    <source>
        <dbReference type="SAM" id="MobiDB-lite"/>
    </source>
</evidence>
<organism evidence="3 4">
    <name type="scientific">Mycena venus</name>
    <dbReference type="NCBI Taxonomy" id="2733690"/>
    <lineage>
        <taxon>Eukaryota</taxon>
        <taxon>Fungi</taxon>
        <taxon>Dikarya</taxon>
        <taxon>Basidiomycota</taxon>
        <taxon>Agaricomycotina</taxon>
        <taxon>Agaricomycetes</taxon>
        <taxon>Agaricomycetidae</taxon>
        <taxon>Agaricales</taxon>
        <taxon>Marasmiineae</taxon>
        <taxon>Mycenaceae</taxon>
        <taxon>Mycena</taxon>
    </lineage>
</organism>
<feature type="compositionally biased region" description="Basic and acidic residues" evidence="1">
    <location>
        <begin position="97"/>
        <end position="121"/>
    </location>
</feature>
<keyword evidence="2" id="KW-1133">Transmembrane helix</keyword>
<proteinExistence type="predicted"/>
<feature type="compositionally biased region" description="Basic and acidic residues" evidence="1">
    <location>
        <begin position="297"/>
        <end position="315"/>
    </location>
</feature>
<sequence length="705" mass="79163">MQVVESLSSMGYSLHITRMAHFLPVVSFLFFFVFFFLSSYRPSLPDLGLGLIFGFILTFRLLVPEPDSVVNGLRPSAPLDKVNLQIGQPNFLEDKEEAQAARKQKETQTMRNEKTGRKNKETQTVIEPQQYMLDRQAAELTSRSDREASTRPRLQTVDETPEEINVTSGTFAILYPPQYERREKQNISFTVQDSAFSQANFGIGGCLISVHEPAEAASWIENNWDSSLLTSMRNSGCAGPFAWMLSPTEPAFSIFGANHSTVVVNMAQSLAEVSGFPVVVRPPSDNPALIILANNAETHDRPQGDETESEGERTPQRSGDGGARGRNLQPENLGDHGLNAIAENQRPRGHLAQPAGGGDGSGGGPSSIDDDWESPLHRARVKLRLKPNNADTYVVTIGYTLKFMINRETEVPINLADLTRPLSRPEVLALLDFEIETRLRETQVDRSYASIGFVTHREQSIFRRQFLDRGFHPPEKLYKHGEYRQIQWGIKGSLGYSQGSPLGTVNISHNRNTDTMLEATDSKAMPRSHMDHEMGEEWDEDNKSYSSYNIVYQPQDSRYSAAKSDLLEVKVGMGINLRPTAKQPLPQISFVNRNQVLIWVSDPTSKARRRGIVVLINSYLDNIRTDKKLEIYEQENVELNQAPLTVPTDDKERQKSGTLSLSIAQVEKQAAPPIDIPPHEYLARGWDVNNEEWKQVLWPALDKDF</sequence>
<protein>
    <submittedName>
        <fullName evidence="3">Uncharacterized protein</fullName>
    </submittedName>
</protein>
<feature type="transmembrane region" description="Helical" evidence="2">
    <location>
        <begin position="44"/>
        <end position="63"/>
    </location>
</feature>
<comment type="caution">
    <text evidence="3">The sequence shown here is derived from an EMBL/GenBank/DDBJ whole genome shotgun (WGS) entry which is preliminary data.</text>
</comment>
<evidence type="ECO:0000313" key="4">
    <source>
        <dbReference type="Proteomes" id="UP000620124"/>
    </source>
</evidence>
<keyword evidence="2" id="KW-0472">Membrane</keyword>
<evidence type="ECO:0000256" key="2">
    <source>
        <dbReference type="SAM" id="Phobius"/>
    </source>
</evidence>
<dbReference type="EMBL" id="JACAZI010000010">
    <property type="protein sequence ID" value="KAF7350262.1"/>
    <property type="molecule type" value="Genomic_DNA"/>
</dbReference>
<accession>A0A8H7CW16</accession>
<feature type="region of interest" description="Disordered" evidence="1">
    <location>
        <begin position="295"/>
        <end position="335"/>
    </location>
</feature>
<dbReference type="AlphaFoldDB" id="A0A8H7CW16"/>
<evidence type="ECO:0000313" key="3">
    <source>
        <dbReference type="EMBL" id="KAF7350262.1"/>
    </source>
</evidence>
<gene>
    <name evidence="3" type="ORF">MVEN_01330000</name>
</gene>